<evidence type="ECO:0000313" key="4">
    <source>
        <dbReference type="Proteomes" id="UP000317369"/>
    </source>
</evidence>
<dbReference type="EC" id="2.3.1.79" evidence="3"/>
<evidence type="ECO:0000256" key="2">
    <source>
        <dbReference type="ARBA" id="ARBA00022679"/>
    </source>
</evidence>
<name>A0A517YPY9_9BACT</name>
<organism evidence="3 4">
    <name type="scientific">Poriferisphaera corsica</name>
    <dbReference type="NCBI Taxonomy" id="2528020"/>
    <lineage>
        <taxon>Bacteria</taxon>
        <taxon>Pseudomonadati</taxon>
        <taxon>Planctomycetota</taxon>
        <taxon>Phycisphaerae</taxon>
        <taxon>Phycisphaerales</taxon>
        <taxon>Phycisphaeraceae</taxon>
        <taxon>Poriferisphaera</taxon>
    </lineage>
</organism>
<dbReference type="GO" id="GO:0005829">
    <property type="term" value="C:cytosol"/>
    <property type="evidence" value="ECO:0007669"/>
    <property type="project" value="TreeGrafter"/>
</dbReference>
<dbReference type="PANTHER" id="PTHR23416">
    <property type="entry name" value="SIALIC ACID SYNTHASE-RELATED"/>
    <property type="match status" value="1"/>
</dbReference>
<dbReference type="GO" id="GO:0008925">
    <property type="term" value="F:maltose O-acetyltransferase activity"/>
    <property type="evidence" value="ECO:0007669"/>
    <property type="project" value="UniProtKB-EC"/>
</dbReference>
<dbReference type="Pfam" id="PF00132">
    <property type="entry name" value="Hexapep"/>
    <property type="match status" value="1"/>
</dbReference>
<dbReference type="InterPro" id="IPR011004">
    <property type="entry name" value="Trimer_LpxA-like_sf"/>
</dbReference>
<dbReference type="Gene3D" id="2.160.10.10">
    <property type="entry name" value="Hexapeptide repeat proteins"/>
    <property type="match status" value="1"/>
</dbReference>
<dbReference type="EMBL" id="CP036425">
    <property type="protein sequence ID" value="QDU32294.1"/>
    <property type="molecule type" value="Genomic_DNA"/>
</dbReference>
<dbReference type="RefSeq" id="WP_145073623.1">
    <property type="nucleotide sequence ID" value="NZ_CP036425.1"/>
</dbReference>
<dbReference type="PANTHER" id="PTHR23416:SF23">
    <property type="entry name" value="ACETYLTRANSFERASE C18B11.09C-RELATED"/>
    <property type="match status" value="1"/>
</dbReference>
<proteinExistence type="inferred from homology"/>
<evidence type="ECO:0000256" key="1">
    <source>
        <dbReference type="ARBA" id="ARBA00007274"/>
    </source>
</evidence>
<dbReference type="InterPro" id="IPR051159">
    <property type="entry name" value="Hexapeptide_acetyltransf"/>
</dbReference>
<reference evidence="3 4" key="1">
    <citation type="submission" date="2019-02" db="EMBL/GenBank/DDBJ databases">
        <title>Deep-cultivation of Planctomycetes and their phenomic and genomic characterization uncovers novel biology.</title>
        <authorList>
            <person name="Wiegand S."/>
            <person name="Jogler M."/>
            <person name="Boedeker C."/>
            <person name="Pinto D."/>
            <person name="Vollmers J."/>
            <person name="Rivas-Marin E."/>
            <person name="Kohn T."/>
            <person name="Peeters S.H."/>
            <person name="Heuer A."/>
            <person name="Rast P."/>
            <person name="Oberbeckmann S."/>
            <person name="Bunk B."/>
            <person name="Jeske O."/>
            <person name="Meyerdierks A."/>
            <person name="Storesund J.E."/>
            <person name="Kallscheuer N."/>
            <person name="Luecker S."/>
            <person name="Lage O.M."/>
            <person name="Pohl T."/>
            <person name="Merkel B.J."/>
            <person name="Hornburger P."/>
            <person name="Mueller R.-W."/>
            <person name="Bruemmer F."/>
            <person name="Labrenz M."/>
            <person name="Spormann A.M."/>
            <person name="Op den Camp H."/>
            <person name="Overmann J."/>
            <person name="Amann R."/>
            <person name="Jetten M.S.M."/>
            <person name="Mascher T."/>
            <person name="Medema M.H."/>
            <person name="Devos D.P."/>
            <person name="Kaster A.-K."/>
            <person name="Ovreas L."/>
            <person name="Rohde M."/>
            <person name="Galperin M.Y."/>
            <person name="Jogler C."/>
        </authorList>
    </citation>
    <scope>NUCLEOTIDE SEQUENCE [LARGE SCALE GENOMIC DNA]</scope>
    <source>
        <strain evidence="3 4">KS4</strain>
    </source>
</reference>
<dbReference type="InterPro" id="IPR001451">
    <property type="entry name" value="Hexapep"/>
</dbReference>
<dbReference type="OrthoDB" id="9812571at2"/>
<dbReference type="SUPFAM" id="SSF51161">
    <property type="entry name" value="Trimeric LpxA-like enzymes"/>
    <property type="match status" value="1"/>
</dbReference>
<keyword evidence="4" id="KW-1185">Reference proteome</keyword>
<keyword evidence="2 3" id="KW-0808">Transferase</keyword>
<dbReference type="KEGG" id="pcor:KS4_03250"/>
<sequence>MAKKIFQQLDQCEGFPYTRKEYLMRALWGVVYWIGFRWSPVRCYGYRRFLLRLFGCEITGRAGVRRSVRITHPWKLKVGDWSMIGDGVTVYNLGEVRIGEHTVVSQHVHLCAGTHNYRERNLPLMRSEIVIGDGVWLCADAFVGPGVEVGDNAVVGARAVVVKDVGDGDVVGGNPAKVVGRRCEEEGGR</sequence>
<comment type="similarity">
    <text evidence="1">Belongs to the transferase hexapeptide repeat family.</text>
</comment>
<protein>
    <submittedName>
        <fullName evidence="3">Maltose O-acetyltransferase</fullName>
        <ecNumber evidence="3">2.3.1.79</ecNumber>
    </submittedName>
</protein>
<dbReference type="AlphaFoldDB" id="A0A517YPY9"/>
<accession>A0A517YPY9</accession>
<evidence type="ECO:0000313" key="3">
    <source>
        <dbReference type="EMBL" id="QDU32294.1"/>
    </source>
</evidence>
<keyword evidence="3" id="KW-0012">Acyltransferase</keyword>
<dbReference type="Proteomes" id="UP000317369">
    <property type="component" value="Chromosome"/>
</dbReference>
<gene>
    <name evidence="3" type="primary">maa</name>
    <name evidence="3" type="ORF">KS4_03250</name>
</gene>